<protein>
    <submittedName>
        <fullName evidence="2">Uncharacterized protein</fullName>
    </submittedName>
</protein>
<feature type="transmembrane region" description="Helical" evidence="1">
    <location>
        <begin position="34"/>
        <end position="56"/>
    </location>
</feature>
<gene>
    <name evidence="2" type="ORF">EJ73_02014</name>
</gene>
<dbReference type="OrthoDB" id="1096547at2"/>
<keyword evidence="3" id="KW-1185">Reference proteome</keyword>
<keyword evidence="1" id="KW-0472">Membrane</keyword>
<sequence length="202" mass="22960">MEEKKINEQESLELIARMIESTKENLEVGRGNRFLYFGYFAFVLSIVVFACVKLTHNNQFSGLWWLMFLCWGIVSWKSKKPKVVTYIDRAINSGWIVVGVMFCLSTVYLLVSAFITHSTDMSLMMPFSLLFVSVGTSMTGVIVRNHGITYLPLVSAIVSFYMLNSLLFGPPSVWWHLLFGVASVFNMIIPGHLLNVKEIKNV</sequence>
<organism evidence="2 3">
    <name type="scientific">Hoylesella shahii DSM 15611 = JCM 12083</name>
    <dbReference type="NCBI Taxonomy" id="1122991"/>
    <lineage>
        <taxon>Bacteria</taxon>
        <taxon>Pseudomonadati</taxon>
        <taxon>Bacteroidota</taxon>
        <taxon>Bacteroidia</taxon>
        <taxon>Bacteroidales</taxon>
        <taxon>Prevotellaceae</taxon>
        <taxon>Hoylesella</taxon>
    </lineage>
</organism>
<proteinExistence type="predicted"/>
<feature type="transmembrane region" description="Helical" evidence="1">
    <location>
        <begin position="150"/>
        <end position="168"/>
    </location>
</feature>
<dbReference type="Proteomes" id="UP000248314">
    <property type="component" value="Unassembled WGS sequence"/>
</dbReference>
<evidence type="ECO:0000313" key="3">
    <source>
        <dbReference type="Proteomes" id="UP000248314"/>
    </source>
</evidence>
<dbReference type="RefSeq" id="WP_025815349.1">
    <property type="nucleotide sequence ID" value="NZ_BAIZ01000003.1"/>
</dbReference>
<dbReference type="EMBL" id="QJJX01000025">
    <property type="protein sequence ID" value="PXX21019.1"/>
    <property type="molecule type" value="Genomic_DNA"/>
</dbReference>
<keyword evidence="1" id="KW-1133">Transmembrane helix</keyword>
<evidence type="ECO:0000256" key="1">
    <source>
        <dbReference type="SAM" id="Phobius"/>
    </source>
</evidence>
<comment type="caution">
    <text evidence="2">The sequence shown here is derived from an EMBL/GenBank/DDBJ whole genome shotgun (WGS) entry which is preliminary data.</text>
</comment>
<reference evidence="2 3" key="1">
    <citation type="submission" date="2018-05" db="EMBL/GenBank/DDBJ databases">
        <title>Genomic Encyclopedia of Type Strains, Phase I: the one thousand microbial genomes (KMG-I) project.</title>
        <authorList>
            <person name="Kyrpides N."/>
        </authorList>
    </citation>
    <scope>NUCLEOTIDE SEQUENCE [LARGE SCALE GENOMIC DNA]</scope>
    <source>
        <strain evidence="2 3">DSM 15611</strain>
    </source>
</reference>
<name>A0A318HRJ9_9BACT</name>
<keyword evidence="1" id="KW-0812">Transmembrane</keyword>
<feature type="transmembrane region" description="Helical" evidence="1">
    <location>
        <begin position="90"/>
        <end position="111"/>
    </location>
</feature>
<feature type="transmembrane region" description="Helical" evidence="1">
    <location>
        <begin position="62"/>
        <end position="78"/>
    </location>
</feature>
<dbReference type="AlphaFoldDB" id="A0A318HRJ9"/>
<evidence type="ECO:0000313" key="2">
    <source>
        <dbReference type="EMBL" id="PXX21019.1"/>
    </source>
</evidence>
<feature type="transmembrane region" description="Helical" evidence="1">
    <location>
        <begin position="174"/>
        <end position="194"/>
    </location>
</feature>
<dbReference type="STRING" id="1122991.GCA_000613445_03014"/>
<feature type="transmembrane region" description="Helical" evidence="1">
    <location>
        <begin position="123"/>
        <end position="143"/>
    </location>
</feature>
<accession>A0A318HRJ9</accession>